<organism evidence="5 6">
    <name type="scientific">Cladobotryum mycophilum</name>
    <dbReference type="NCBI Taxonomy" id="491253"/>
    <lineage>
        <taxon>Eukaryota</taxon>
        <taxon>Fungi</taxon>
        <taxon>Dikarya</taxon>
        <taxon>Ascomycota</taxon>
        <taxon>Pezizomycotina</taxon>
        <taxon>Sordariomycetes</taxon>
        <taxon>Hypocreomycetidae</taxon>
        <taxon>Hypocreales</taxon>
        <taxon>Hypocreaceae</taxon>
        <taxon>Cladobotryum</taxon>
    </lineage>
</organism>
<accession>A0ABR0SRP0</accession>
<keyword evidence="6" id="KW-1185">Reference proteome</keyword>
<evidence type="ECO:0000313" key="6">
    <source>
        <dbReference type="Proteomes" id="UP001338125"/>
    </source>
</evidence>
<evidence type="ECO:0000313" key="5">
    <source>
        <dbReference type="EMBL" id="KAK5994784.1"/>
    </source>
</evidence>
<keyword evidence="2" id="KW-0479">Metal-binding</keyword>
<dbReference type="InterPro" id="IPR052355">
    <property type="entry name" value="CENP-V-like"/>
</dbReference>
<evidence type="ECO:0000259" key="4">
    <source>
        <dbReference type="PROSITE" id="PS51891"/>
    </source>
</evidence>
<sequence length="218" mass="24273">MEQQSANIKPDVIAPQHRPYTGSCHCGATKYIVFLTLPRSPPSDAQRTPPSGEAQRLYRCNCKICHKAGFMHMRPASVFNDFLLLSPSDPFEDLGDYQCNAKVAHFFFCKTCGVRCFTFIGKGNVVDVDLAALGVPGVSSEPGNTIKAWRPKKQTTDINSARLGSYLIVNGHTIDAGQEGFDMRELVENKALTYLDYLKESDEKLTERYERPHDGGSY</sequence>
<evidence type="ECO:0000256" key="3">
    <source>
        <dbReference type="ARBA" id="ARBA00022833"/>
    </source>
</evidence>
<dbReference type="InterPro" id="IPR011057">
    <property type="entry name" value="Mss4-like_sf"/>
</dbReference>
<dbReference type="InterPro" id="IPR006913">
    <property type="entry name" value="CENP-V/GFA"/>
</dbReference>
<name>A0ABR0SRP0_9HYPO</name>
<gene>
    <name evidence="5" type="ORF">PT974_03167</name>
</gene>
<feature type="domain" description="CENP-V/GFA" evidence="4">
    <location>
        <begin position="20"/>
        <end position="150"/>
    </location>
</feature>
<evidence type="ECO:0000256" key="1">
    <source>
        <dbReference type="ARBA" id="ARBA00005495"/>
    </source>
</evidence>
<comment type="similarity">
    <text evidence="1">Belongs to the Gfa family.</text>
</comment>
<dbReference type="Proteomes" id="UP001338125">
    <property type="component" value="Unassembled WGS sequence"/>
</dbReference>
<protein>
    <recommendedName>
        <fullName evidence="4">CENP-V/GFA domain-containing protein</fullName>
    </recommendedName>
</protein>
<dbReference type="PANTHER" id="PTHR28620:SF1">
    <property type="entry name" value="CENP-V_GFA DOMAIN-CONTAINING PROTEIN"/>
    <property type="match status" value="1"/>
</dbReference>
<proteinExistence type="inferred from homology"/>
<reference evidence="5 6" key="1">
    <citation type="submission" date="2024-01" db="EMBL/GenBank/DDBJ databases">
        <title>Complete genome of Cladobotryum mycophilum ATHUM6906.</title>
        <authorList>
            <person name="Christinaki A.C."/>
            <person name="Myridakis A.I."/>
            <person name="Kouvelis V.N."/>
        </authorList>
    </citation>
    <scope>NUCLEOTIDE SEQUENCE [LARGE SCALE GENOMIC DNA]</scope>
    <source>
        <strain evidence="5 6">ATHUM6906</strain>
    </source>
</reference>
<dbReference type="PANTHER" id="PTHR28620">
    <property type="entry name" value="CENTROMERE PROTEIN V"/>
    <property type="match status" value="1"/>
</dbReference>
<evidence type="ECO:0000256" key="2">
    <source>
        <dbReference type="ARBA" id="ARBA00022723"/>
    </source>
</evidence>
<dbReference type="EMBL" id="JAVFKD010000004">
    <property type="protein sequence ID" value="KAK5994784.1"/>
    <property type="molecule type" value="Genomic_DNA"/>
</dbReference>
<dbReference type="PROSITE" id="PS51891">
    <property type="entry name" value="CENP_V_GFA"/>
    <property type="match status" value="1"/>
</dbReference>
<dbReference type="Gene3D" id="2.170.150.70">
    <property type="match status" value="1"/>
</dbReference>
<dbReference type="SUPFAM" id="SSF51316">
    <property type="entry name" value="Mss4-like"/>
    <property type="match status" value="1"/>
</dbReference>
<comment type="caution">
    <text evidence="5">The sequence shown here is derived from an EMBL/GenBank/DDBJ whole genome shotgun (WGS) entry which is preliminary data.</text>
</comment>
<keyword evidence="3" id="KW-0862">Zinc</keyword>